<dbReference type="Proteomes" id="UP001601992">
    <property type="component" value="Unassembled WGS sequence"/>
</dbReference>
<evidence type="ECO:0000259" key="1">
    <source>
        <dbReference type="Pfam" id="PF01636"/>
    </source>
</evidence>
<dbReference type="InterPro" id="IPR002575">
    <property type="entry name" value="Aminoglycoside_PTrfase"/>
</dbReference>
<dbReference type="PANTHER" id="PTHR21310:SF40">
    <property type="entry name" value="AMINOGLYCOSIDE PHOSPHOTRANSFERASE DOMAIN-CONTAINING PROTEIN-RELATED"/>
    <property type="match status" value="1"/>
</dbReference>
<evidence type="ECO:0000313" key="2">
    <source>
        <dbReference type="EMBL" id="MFF3573301.1"/>
    </source>
</evidence>
<dbReference type="EMBL" id="JBIAQY010000018">
    <property type="protein sequence ID" value="MFF3573301.1"/>
    <property type="molecule type" value="Genomic_DNA"/>
</dbReference>
<sequence length="457" mass="50262">MTANRNPVVLPDALTNWISEVTGGSVVLADRRPGGGRREAWIVDVKTPAGELLPLFLRYDALDPEQRGDGFTLHREAAFFRALADSGVPIPETLGVHPTAQAILSRRVPGEAFFAKMTDEAERISVASDFMRILARMHAIDPHRLRVDDQDPDADLRDLVHREIDTWERIYRDAGGRDPLIDLALGWVRGNVPDVSGPVVIVQGDTGPGNFLYENGKVTAVLDLELGHLGDPHDDLAWVTTRATQDPFTSMTDRFADYSAAAGRPIDPGRVRYYRVLAELRIVILGHGNATHRDLLAEVGNSLAFGLLHRRLLIEALADVLGVDIEPVADVDVAGTDREWLFDAALAQIRQIIVPRSEDPFVIQRSKGLARILKHLREADRFDGAIEARNLADLEGILGERPASVAAGTEVLVDRHLAGELLVTDVLRIFSRQIAGLTQTLRPAMGVLADRHFDPID</sequence>
<dbReference type="CDD" id="cd05154">
    <property type="entry name" value="ACAD10_11_N-like"/>
    <property type="match status" value="1"/>
</dbReference>
<name>A0ABW6SAF1_9NOCA</name>
<reference evidence="2 3" key="1">
    <citation type="submission" date="2024-10" db="EMBL/GenBank/DDBJ databases">
        <title>The Natural Products Discovery Center: Release of the First 8490 Sequenced Strains for Exploring Actinobacteria Biosynthetic Diversity.</title>
        <authorList>
            <person name="Kalkreuter E."/>
            <person name="Kautsar S.A."/>
            <person name="Yang D."/>
            <person name="Bader C.D."/>
            <person name="Teijaro C.N."/>
            <person name="Fluegel L."/>
            <person name="Davis C.M."/>
            <person name="Simpson J.R."/>
            <person name="Lauterbach L."/>
            <person name="Steele A.D."/>
            <person name="Gui C."/>
            <person name="Meng S."/>
            <person name="Li G."/>
            <person name="Viehrig K."/>
            <person name="Ye F."/>
            <person name="Su P."/>
            <person name="Kiefer A.F."/>
            <person name="Nichols A."/>
            <person name="Cepeda A.J."/>
            <person name="Yan W."/>
            <person name="Fan B."/>
            <person name="Jiang Y."/>
            <person name="Adhikari A."/>
            <person name="Zheng C.-J."/>
            <person name="Schuster L."/>
            <person name="Cowan T.M."/>
            <person name="Smanski M.J."/>
            <person name="Chevrette M.G."/>
            <person name="De Carvalho L.P.S."/>
            <person name="Shen B."/>
        </authorList>
    </citation>
    <scope>NUCLEOTIDE SEQUENCE [LARGE SCALE GENOMIC DNA]</scope>
    <source>
        <strain evidence="2 3">NPDC002593</strain>
    </source>
</reference>
<evidence type="ECO:0000313" key="3">
    <source>
        <dbReference type="Proteomes" id="UP001601992"/>
    </source>
</evidence>
<accession>A0ABW6SAF1</accession>
<keyword evidence="3" id="KW-1185">Reference proteome</keyword>
<dbReference type="InterPro" id="IPR011009">
    <property type="entry name" value="Kinase-like_dom_sf"/>
</dbReference>
<feature type="domain" description="Aminoglycoside phosphotransferase" evidence="1">
    <location>
        <begin position="73"/>
        <end position="268"/>
    </location>
</feature>
<protein>
    <submittedName>
        <fullName evidence="2">Phosphotransferase family protein</fullName>
    </submittedName>
</protein>
<dbReference type="PANTHER" id="PTHR21310">
    <property type="entry name" value="AMINOGLYCOSIDE PHOSPHOTRANSFERASE-RELATED-RELATED"/>
    <property type="match status" value="1"/>
</dbReference>
<gene>
    <name evidence="2" type="ORF">ACFYXQ_36630</name>
</gene>
<dbReference type="Pfam" id="PF01636">
    <property type="entry name" value="APH"/>
    <property type="match status" value="1"/>
</dbReference>
<dbReference type="InterPro" id="IPR041726">
    <property type="entry name" value="ACAD10_11_N"/>
</dbReference>
<dbReference type="RefSeq" id="WP_040831071.1">
    <property type="nucleotide sequence ID" value="NZ_JBIAQY010000018.1"/>
</dbReference>
<comment type="caution">
    <text evidence="2">The sequence shown here is derived from an EMBL/GenBank/DDBJ whole genome shotgun (WGS) entry which is preliminary data.</text>
</comment>
<organism evidence="2 3">
    <name type="scientific">Nocardia jiangxiensis</name>
    <dbReference type="NCBI Taxonomy" id="282685"/>
    <lineage>
        <taxon>Bacteria</taxon>
        <taxon>Bacillati</taxon>
        <taxon>Actinomycetota</taxon>
        <taxon>Actinomycetes</taxon>
        <taxon>Mycobacteriales</taxon>
        <taxon>Nocardiaceae</taxon>
        <taxon>Nocardia</taxon>
    </lineage>
</organism>
<dbReference type="InterPro" id="IPR051678">
    <property type="entry name" value="AGP_Transferase"/>
</dbReference>
<proteinExistence type="predicted"/>
<dbReference type="SUPFAM" id="SSF56112">
    <property type="entry name" value="Protein kinase-like (PK-like)"/>
    <property type="match status" value="1"/>
</dbReference>
<dbReference type="Gene3D" id="3.90.1200.10">
    <property type="match status" value="1"/>
</dbReference>